<name>C1MKR7_MICPC</name>
<proteinExistence type="predicted"/>
<accession>C1MKR7</accession>
<evidence type="ECO:0000313" key="2">
    <source>
        <dbReference type="Proteomes" id="UP000001876"/>
    </source>
</evidence>
<dbReference type="RefSeq" id="XP_003056432.1">
    <property type="nucleotide sequence ID" value="XM_003056386.1"/>
</dbReference>
<evidence type="ECO:0000313" key="1">
    <source>
        <dbReference type="EMBL" id="EEH59808.1"/>
    </source>
</evidence>
<organism evidence="2">
    <name type="scientific">Micromonas pusilla (strain CCMP1545)</name>
    <name type="common">Picoplanktonic green alga</name>
    <dbReference type="NCBI Taxonomy" id="564608"/>
    <lineage>
        <taxon>Eukaryota</taxon>
        <taxon>Viridiplantae</taxon>
        <taxon>Chlorophyta</taxon>
        <taxon>Mamiellophyceae</taxon>
        <taxon>Mamiellales</taxon>
        <taxon>Mamiellaceae</taxon>
        <taxon>Micromonas</taxon>
    </lineage>
</organism>
<protein>
    <submittedName>
        <fullName evidence="1">Predicted protein</fullName>
    </submittedName>
</protein>
<reference evidence="1 2" key="1">
    <citation type="journal article" date="2009" name="Science">
        <title>Green evolution and dynamic adaptations revealed by genomes of the marine picoeukaryotes Micromonas.</title>
        <authorList>
            <person name="Worden A.Z."/>
            <person name="Lee J.H."/>
            <person name="Mock T."/>
            <person name="Rouze P."/>
            <person name="Simmons M.P."/>
            <person name="Aerts A.L."/>
            <person name="Allen A.E."/>
            <person name="Cuvelier M.L."/>
            <person name="Derelle E."/>
            <person name="Everett M.V."/>
            <person name="Foulon E."/>
            <person name="Grimwood J."/>
            <person name="Gundlach H."/>
            <person name="Henrissat B."/>
            <person name="Napoli C."/>
            <person name="McDonald S.M."/>
            <person name="Parker M.S."/>
            <person name="Rombauts S."/>
            <person name="Salamov A."/>
            <person name="Von Dassow P."/>
            <person name="Badger J.H."/>
            <person name="Coutinho P.M."/>
            <person name="Demir E."/>
            <person name="Dubchak I."/>
            <person name="Gentemann C."/>
            <person name="Eikrem W."/>
            <person name="Gready J.E."/>
            <person name="John U."/>
            <person name="Lanier W."/>
            <person name="Lindquist E.A."/>
            <person name="Lucas S."/>
            <person name="Mayer K.F."/>
            <person name="Moreau H."/>
            <person name="Not F."/>
            <person name="Otillar R."/>
            <person name="Panaud O."/>
            <person name="Pangilinan J."/>
            <person name="Paulsen I."/>
            <person name="Piegu B."/>
            <person name="Poliakov A."/>
            <person name="Robbens S."/>
            <person name="Schmutz J."/>
            <person name="Toulza E."/>
            <person name="Wyss T."/>
            <person name="Zelensky A."/>
            <person name="Zhou K."/>
            <person name="Armbrust E.V."/>
            <person name="Bhattacharya D."/>
            <person name="Goodenough U.W."/>
            <person name="Van de Peer Y."/>
            <person name="Grigoriev I.V."/>
        </authorList>
    </citation>
    <scope>NUCLEOTIDE SEQUENCE [LARGE SCALE GENOMIC DNA]</scope>
    <source>
        <strain evidence="1 2">CCMP1545</strain>
    </source>
</reference>
<dbReference type="Proteomes" id="UP000001876">
    <property type="component" value="Unassembled WGS sequence"/>
</dbReference>
<keyword evidence="2" id="KW-1185">Reference proteome</keyword>
<sequence>MIFFNNKKNLLYAHHAGLFYSLSRCERSGVKTCSKELKILYLDFKLRHCNLHDLLKHTREIIGAESLLHVMVSLRAFAASVSEHSRLREYITLRCCLDSQQVEACYYLLHLLS</sequence>
<dbReference type="GeneID" id="9681360"/>
<dbReference type="KEGG" id="mpp:MICPUCDRAFT_64572"/>
<dbReference type="EMBL" id="GG663736">
    <property type="protein sequence ID" value="EEH59808.1"/>
    <property type="molecule type" value="Genomic_DNA"/>
</dbReference>
<dbReference type="AlphaFoldDB" id="C1MKR7"/>
<gene>
    <name evidence="1" type="ORF">MICPUCDRAFT_64572</name>
</gene>